<dbReference type="RefSeq" id="XP_009845485.1">
    <property type="nucleotide sequence ID" value="XM_009847183.1"/>
</dbReference>
<dbReference type="GeneID" id="20820171"/>
<organism evidence="2">
    <name type="scientific">Aphanomyces astaci</name>
    <name type="common">Crayfish plague agent</name>
    <dbReference type="NCBI Taxonomy" id="112090"/>
    <lineage>
        <taxon>Eukaryota</taxon>
        <taxon>Sar</taxon>
        <taxon>Stramenopiles</taxon>
        <taxon>Oomycota</taxon>
        <taxon>Saprolegniomycetes</taxon>
        <taxon>Saprolegniales</taxon>
        <taxon>Verrucalvaceae</taxon>
        <taxon>Aphanomyces</taxon>
    </lineage>
</organism>
<accession>W4FC16</accession>
<dbReference type="GO" id="GO:0003755">
    <property type="term" value="F:peptidyl-prolyl cis-trans isomerase activity"/>
    <property type="evidence" value="ECO:0007669"/>
    <property type="project" value="InterPro"/>
</dbReference>
<reference evidence="2" key="1">
    <citation type="submission" date="2013-12" db="EMBL/GenBank/DDBJ databases">
        <title>The Genome Sequence of Aphanomyces astaci APO3.</title>
        <authorList>
            <consortium name="The Broad Institute Genomics Platform"/>
            <person name="Russ C."/>
            <person name="Tyler B."/>
            <person name="van West P."/>
            <person name="Dieguez-Uribeondo J."/>
            <person name="Young S.K."/>
            <person name="Zeng Q."/>
            <person name="Gargeya S."/>
            <person name="Fitzgerald M."/>
            <person name="Abouelleil A."/>
            <person name="Alvarado L."/>
            <person name="Chapman S.B."/>
            <person name="Gainer-Dewar J."/>
            <person name="Goldberg J."/>
            <person name="Griggs A."/>
            <person name="Gujja S."/>
            <person name="Hansen M."/>
            <person name="Howarth C."/>
            <person name="Imamovic A."/>
            <person name="Ireland A."/>
            <person name="Larimer J."/>
            <person name="McCowan C."/>
            <person name="Murphy C."/>
            <person name="Pearson M."/>
            <person name="Poon T.W."/>
            <person name="Priest M."/>
            <person name="Roberts A."/>
            <person name="Saif S."/>
            <person name="Shea T."/>
            <person name="Sykes S."/>
            <person name="Wortman J."/>
            <person name="Nusbaum C."/>
            <person name="Birren B."/>
        </authorList>
    </citation>
    <scope>NUCLEOTIDE SEQUENCE [LARGE SCALE GENOMIC DNA]</scope>
    <source>
        <strain evidence="2">APO3</strain>
    </source>
</reference>
<evidence type="ECO:0000259" key="1">
    <source>
        <dbReference type="Pfam" id="PF00160"/>
    </source>
</evidence>
<dbReference type="InterPro" id="IPR002130">
    <property type="entry name" value="Cyclophilin-type_PPIase_dom"/>
</dbReference>
<dbReference type="OrthoDB" id="442970at2759"/>
<name>W4FC16_APHAT</name>
<dbReference type="STRING" id="112090.W4FC16"/>
<proteinExistence type="predicted"/>
<evidence type="ECO:0000313" key="2">
    <source>
        <dbReference type="EMBL" id="ETV65022.1"/>
    </source>
</evidence>
<dbReference type="InterPro" id="IPR029000">
    <property type="entry name" value="Cyclophilin-like_dom_sf"/>
</dbReference>
<sequence>MSNIYVTEPNTEGKVLMRTSFGELDVEFWPQQAPRACRNFFQLAMEKGVHACLGFSRLLGYR</sequence>
<dbReference type="EMBL" id="KI913254">
    <property type="protein sequence ID" value="ETV65022.1"/>
    <property type="molecule type" value="Genomic_DNA"/>
</dbReference>
<dbReference type="Pfam" id="PF00160">
    <property type="entry name" value="Pro_isomerase"/>
    <property type="match status" value="1"/>
</dbReference>
<dbReference type="SUPFAM" id="SSF50891">
    <property type="entry name" value="Cyclophilin-like"/>
    <property type="match status" value="1"/>
</dbReference>
<dbReference type="VEuPathDB" id="FungiDB:H257_18175"/>
<dbReference type="AlphaFoldDB" id="W4FC16"/>
<gene>
    <name evidence="2" type="ORF">H257_18175</name>
</gene>
<protein>
    <recommendedName>
        <fullName evidence="1">PPIase cyclophilin-type domain-containing protein</fullName>
    </recommendedName>
</protein>
<feature type="domain" description="PPIase cyclophilin-type" evidence="1">
    <location>
        <begin position="15"/>
        <end position="52"/>
    </location>
</feature>
<dbReference type="Gene3D" id="2.40.100.10">
    <property type="entry name" value="Cyclophilin-like"/>
    <property type="match status" value="1"/>
</dbReference>